<dbReference type="Gene3D" id="3.10.450.50">
    <property type="match status" value="1"/>
</dbReference>
<comment type="caution">
    <text evidence="2">The sequence shown here is derived from an EMBL/GenBank/DDBJ whole genome shotgun (WGS) entry which is preliminary data.</text>
</comment>
<dbReference type="EMBL" id="JAWZZT010000005">
    <property type="protein sequence ID" value="MDX7014444.1"/>
    <property type="molecule type" value="Genomic_DNA"/>
</dbReference>
<dbReference type="InterPro" id="IPR032710">
    <property type="entry name" value="NTF2-like_dom_sf"/>
</dbReference>
<evidence type="ECO:0000313" key="2">
    <source>
        <dbReference type="EMBL" id="MDX7014444.1"/>
    </source>
</evidence>
<feature type="domain" description="DUF4440" evidence="1">
    <location>
        <begin position="26"/>
        <end position="115"/>
    </location>
</feature>
<sequence length="127" mass="15057">MTQCNQDNTMLLERLKRLECSLHDNKRNDRKWLEHILHEEFREITRSGMLVDRAETIEALSTEVDRPIIHSDEFRLIIVRNNFAILHYRTFDPDGSNASLRSSCWEMSGNGQWQMVFHQGTPESRRV</sequence>
<gene>
    <name evidence="2" type="ORF">SJ059_08200</name>
</gene>
<dbReference type="Proteomes" id="UP001279012">
    <property type="component" value="Unassembled WGS sequence"/>
</dbReference>
<evidence type="ECO:0000259" key="1">
    <source>
        <dbReference type="Pfam" id="PF14534"/>
    </source>
</evidence>
<reference evidence="2" key="1">
    <citation type="submission" date="2023-11" db="EMBL/GenBank/DDBJ databases">
        <title>Detection of rare carbapenemases in Enterobacterales - comparison of two colorimetric and two CIM-based carbapenemase assays.</title>
        <authorList>
            <person name="Schaffarczyk L."/>
            <person name="Noster J."/>
            <person name="Stelzer Y."/>
            <person name="Sattler J."/>
            <person name="Gatermann S."/>
            <person name="Hamprecht A."/>
        </authorList>
    </citation>
    <scope>NUCLEOTIDE SEQUENCE</scope>
    <source>
        <strain evidence="2">CIM-Cont-037</strain>
    </source>
</reference>
<dbReference type="AlphaFoldDB" id="A0AAW9E000"/>
<dbReference type="RefSeq" id="WP_306301965.1">
    <property type="nucleotide sequence ID" value="NZ_BGNU01000045.1"/>
</dbReference>
<proteinExistence type="predicted"/>
<name>A0AAW9E000_KLEAE</name>
<organism evidence="2 3">
    <name type="scientific">Klebsiella aerogenes</name>
    <name type="common">Enterobacter aerogenes</name>
    <dbReference type="NCBI Taxonomy" id="548"/>
    <lineage>
        <taxon>Bacteria</taxon>
        <taxon>Pseudomonadati</taxon>
        <taxon>Pseudomonadota</taxon>
        <taxon>Gammaproteobacteria</taxon>
        <taxon>Enterobacterales</taxon>
        <taxon>Enterobacteriaceae</taxon>
        <taxon>Klebsiella/Raoultella group</taxon>
        <taxon>Klebsiella</taxon>
    </lineage>
</organism>
<dbReference type="Pfam" id="PF14534">
    <property type="entry name" value="DUF4440"/>
    <property type="match status" value="1"/>
</dbReference>
<evidence type="ECO:0000313" key="3">
    <source>
        <dbReference type="Proteomes" id="UP001279012"/>
    </source>
</evidence>
<protein>
    <submittedName>
        <fullName evidence="2">Nuclear transport factor 2 family protein</fullName>
    </submittedName>
</protein>
<accession>A0AAW9E000</accession>
<dbReference type="SUPFAM" id="SSF54427">
    <property type="entry name" value="NTF2-like"/>
    <property type="match status" value="1"/>
</dbReference>
<dbReference type="InterPro" id="IPR027843">
    <property type="entry name" value="DUF4440"/>
</dbReference>